<dbReference type="Proteomes" id="UP000000792">
    <property type="component" value="Chromosome"/>
</dbReference>
<reference evidence="4 5" key="1">
    <citation type="journal article" date="2010" name="Proc. Natl. Acad. Sci. U.S.A.">
        <title>Nitrosopumilus maritimus genome reveals unique mechanisms for nitrification and autotrophy in globally distributed marine crenarchaea.</title>
        <authorList>
            <person name="Walker C.B."/>
            <person name="de la Torre J.R."/>
            <person name="Klotz M.G."/>
            <person name="Urakawa H."/>
            <person name="Pinel N."/>
            <person name="Arp D.J."/>
            <person name="Brochier-Armanet C."/>
            <person name="Chain P.S."/>
            <person name="Chan P.P."/>
            <person name="Gollabgir A."/>
            <person name="Hemp J."/>
            <person name="Hugler M."/>
            <person name="Karr E.A."/>
            <person name="Konneke M."/>
            <person name="Shin M."/>
            <person name="Lawton T.J."/>
            <person name="Lowe T."/>
            <person name="Martens-Habbena W."/>
            <person name="Sayavedra-Soto L.A."/>
            <person name="Lang D."/>
            <person name="Sievert S.M."/>
            <person name="Rosenzweig A.C."/>
            <person name="Manning G."/>
            <person name="Stahl D.A."/>
        </authorList>
    </citation>
    <scope>NUCLEOTIDE SEQUENCE [LARGE SCALE GENOMIC DNA]</scope>
    <source>
        <strain evidence="4 5">SCM1</strain>
    </source>
</reference>
<protein>
    <submittedName>
        <fullName evidence="4">GCN5-related N-acetyltransferase</fullName>
    </submittedName>
</protein>
<evidence type="ECO:0000259" key="3">
    <source>
        <dbReference type="PROSITE" id="PS51186"/>
    </source>
</evidence>
<evidence type="ECO:0000313" key="4">
    <source>
        <dbReference type="EMBL" id="ABX12254.1"/>
    </source>
</evidence>
<dbReference type="RefSeq" id="WP_012214741.1">
    <property type="nucleotide sequence ID" value="NC_010085.1"/>
</dbReference>
<dbReference type="Pfam" id="PF00583">
    <property type="entry name" value="Acetyltransf_1"/>
    <property type="match status" value="1"/>
</dbReference>
<keyword evidence="5" id="KW-1185">Reference proteome</keyword>
<dbReference type="CDD" id="cd04301">
    <property type="entry name" value="NAT_SF"/>
    <property type="match status" value="1"/>
</dbReference>
<dbReference type="AlphaFoldDB" id="A9A470"/>
<dbReference type="OrthoDB" id="11996at2157"/>
<organism evidence="4 5">
    <name type="scientific">Nitrosopumilus maritimus (strain SCM1)</name>
    <dbReference type="NCBI Taxonomy" id="436308"/>
    <lineage>
        <taxon>Archaea</taxon>
        <taxon>Nitrososphaerota</taxon>
        <taxon>Nitrososphaeria</taxon>
        <taxon>Nitrosopumilales</taxon>
        <taxon>Nitrosopumilaceae</taxon>
        <taxon>Nitrosopumilus</taxon>
    </lineage>
</organism>
<dbReference type="PhylomeDB" id="A9A470"/>
<evidence type="ECO:0000313" key="5">
    <source>
        <dbReference type="Proteomes" id="UP000000792"/>
    </source>
</evidence>
<accession>A9A470</accession>
<dbReference type="InParanoid" id="A9A470"/>
<dbReference type="EnsemblBacteria" id="ABX12254">
    <property type="protein sequence ID" value="ABX12254"/>
    <property type="gene ID" value="Nmar_0358"/>
</dbReference>
<dbReference type="SUPFAM" id="SSF55729">
    <property type="entry name" value="Acyl-CoA N-acyltransferases (Nat)"/>
    <property type="match status" value="1"/>
</dbReference>
<dbReference type="InterPro" id="IPR050832">
    <property type="entry name" value="Bact_Acetyltransf"/>
</dbReference>
<name>A9A470_NITMS</name>
<dbReference type="GeneID" id="5773318"/>
<feature type="domain" description="N-acetyltransferase" evidence="3">
    <location>
        <begin position="4"/>
        <end position="149"/>
    </location>
</feature>
<gene>
    <name evidence="4" type="ordered locus">Nmar_0358</name>
</gene>
<dbReference type="EMBL" id="CP000866">
    <property type="protein sequence ID" value="ABX12254.1"/>
    <property type="molecule type" value="Genomic_DNA"/>
</dbReference>
<keyword evidence="2" id="KW-0012">Acyltransferase</keyword>
<sequence length="149" mass="17231">MTNVTIREATDKDIPIILGLLYELGRPKPQQDSDVDSFRKLVKTYIQESDKKLLVAILDDMKIVGMISMMLLPRLNRDTLEMYVPELIVLEKYQGKGIGKKLINSCITFAIEKKCHRIRLESGNQRKESHKFYKHLGFEQSSLSFTKNL</sequence>
<keyword evidence="1" id="KW-0808">Transferase</keyword>
<dbReference type="PANTHER" id="PTHR43877:SF2">
    <property type="entry name" value="AMINOALKYLPHOSPHONATE N-ACETYLTRANSFERASE-RELATED"/>
    <property type="match status" value="1"/>
</dbReference>
<dbReference type="HOGENOM" id="CLU_013985_34_6_2"/>
<dbReference type="eggNOG" id="arCOG00826">
    <property type="taxonomic scope" value="Archaea"/>
</dbReference>
<dbReference type="GO" id="GO:0016747">
    <property type="term" value="F:acyltransferase activity, transferring groups other than amino-acyl groups"/>
    <property type="evidence" value="ECO:0000318"/>
    <property type="project" value="GO_Central"/>
</dbReference>
<dbReference type="InterPro" id="IPR000182">
    <property type="entry name" value="GNAT_dom"/>
</dbReference>
<dbReference type="Gene3D" id="3.40.630.30">
    <property type="match status" value="1"/>
</dbReference>
<evidence type="ECO:0000256" key="2">
    <source>
        <dbReference type="ARBA" id="ARBA00023315"/>
    </source>
</evidence>
<evidence type="ECO:0000256" key="1">
    <source>
        <dbReference type="ARBA" id="ARBA00022679"/>
    </source>
</evidence>
<dbReference type="PROSITE" id="PS51186">
    <property type="entry name" value="GNAT"/>
    <property type="match status" value="1"/>
</dbReference>
<dbReference type="STRING" id="436308.Nmar_0358"/>
<proteinExistence type="predicted"/>
<dbReference type="PANTHER" id="PTHR43877">
    <property type="entry name" value="AMINOALKYLPHOSPHONATE N-ACETYLTRANSFERASE-RELATED-RELATED"/>
    <property type="match status" value="1"/>
</dbReference>
<dbReference type="InterPro" id="IPR016181">
    <property type="entry name" value="Acyl_CoA_acyltransferase"/>
</dbReference>
<dbReference type="KEGG" id="nmr:Nmar_0358"/>